<comment type="caution">
    <text evidence="2">The sequence shown here is derived from an EMBL/GenBank/DDBJ whole genome shotgun (WGS) entry which is preliminary data.</text>
</comment>
<dbReference type="Gene3D" id="3.30.420.10">
    <property type="entry name" value="Ribonuclease H-like superfamily/Ribonuclease H"/>
    <property type="match status" value="1"/>
</dbReference>
<name>A0A836FVK1_9HYME</name>
<reference evidence="2" key="1">
    <citation type="submission" date="2020-02" db="EMBL/GenBank/DDBJ databases">
        <title>Relaxed selection underlies rapid genomic changes in the transitions from sociality to social parasitism in ants.</title>
        <authorList>
            <person name="Bi X."/>
        </authorList>
    </citation>
    <scope>NUCLEOTIDE SEQUENCE</scope>
    <source>
        <strain evidence="2">BGI-DK2014c</strain>
        <tissue evidence="2">Whole body</tissue>
    </source>
</reference>
<dbReference type="EMBL" id="JAANIA010000186">
    <property type="protein sequence ID" value="KAG5326435.1"/>
    <property type="molecule type" value="Genomic_DNA"/>
</dbReference>
<evidence type="ECO:0000256" key="1">
    <source>
        <dbReference type="SAM" id="MobiDB-lite"/>
    </source>
</evidence>
<feature type="compositionally biased region" description="Basic and acidic residues" evidence="1">
    <location>
        <begin position="1"/>
        <end position="23"/>
    </location>
</feature>
<protein>
    <submittedName>
        <fullName evidence="2">MOS1T transposase</fullName>
    </submittedName>
</protein>
<evidence type="ECO:0000313" key="2">
    <source>
        <dbReference type="EMBL" id="KAG5326435.1"/>
    </source>
</evidence>
<organism evidence="2 3">
    <name type="scientific">Pseudoatta argentina</name>
    <dbReference type="NCBI Taxonomy" id="621737"/>
    <lineage>
        <taxon>Eukaryota</taxon>
        <taxon>Metazoa</taxon>
        <taxon>Ecdysozoa</taxon>
        <taxon>Arthropoda</taxon>
        <taxon>Hexapoda</taxon>
        <taxon>Insecta</taxon>
        <taxon>Pterygota</taxon>
        <taxon>Neoptera</taxon>
        <taxon>Endopterygota</taxon>
        <taxon>Hymenoptera</taxon>
        <taxon>Apocrita</taxon>
        <taxon>Aculeata</taxon>
        <taxon>Formicoidea</taxon>
        <taxon>Formicidae</taxon>
        <taxon>Myrmicinae</taxon>
        <taxon>Pseudoatta</taxon>
    </lineage>
</organism>
<feature type="region of interest" description="Disordered" evidence="1">
    <location>
        <begin position="67"/>
        <end position="110"/>
    </location>
</feature>
<evidence type="ECO:0000313" key="3">
    <source>
        <dbReference type="Proteomes" id="UP000668214"/>
    </source>
</evidence>
<dbReference type="Proteomes" id="UP000668214">
    <property type="component" value="Unassembled WGS sequence"/>
</dbReference>
<dbReference type="InterPro" id="IPR036397">
    <property type="entry name" value="RNaseH_sf"/>
</dbReference>
<feature type="region of interest" description="Disordered" evidence="1">
    <location>
        <begin position="1"/>
        <end position="38"/>
    </location>
</feature>
<dbReference type="GO" id="GO:0003676">
    <property type="term" value="F:nucleic acid binding"/>
    <property type="evidence" value="ECO:0007669"/>
    <property type="project" value="InterPro"/>
</dbReference>
<feature type="non-terminal residue" evidence="2">
    <location>
        <position position="110"/>
    </location>
</feature>
<sequence>MSDTINREASKSSDTPKRRDPVDHTSVNHSNKKSLLSVMKQKSRELLLQRQKRKDFLHRIVTGDEKWIHYDNPKRRKSWGKPGHASTSSAKPNNAQASCCKTSKNLPGNA</sequence>
<keyword evidence="3" id="KW-1185">Reference proteome</keyword>
<accession>A0A836FVK1</accession>
<proteinExistence type="predicted"/>
<feature type="compositionally biased region" description="Polar residues" evidence="1">
    <location>
        <begin position="85"/>
        <end position="110"/>
    </location>
</feature>
<feature type="non-terminal residue" evidence="2">
    <location>
        <position position="1"/>
    </location>
</feature>
<dbReference type="AlphaFoldDB" id="A0A836FVK1"/>
<gene>
    <name evidence="2" type="ORF">G6Z78_0003358</name>
</gene>